<accession>A0ABQ3MRI2</accession>
<protein>
    <recommendedName>
        <fullName evidence="4">G5 domain-containing protein</fullName>
    </recommendedName>
</protein>
<dbReference type="EMBL" id="BNAR01000014">
    <property type="protein sequence ID" value="GHH54509.1"/>
    <property type="molecule type" value="Genomic_DNA"/>
</dbReference>
<keyword evidence="3" id="KW-1185">Reference proteome</keyword>
<organism evidence="2 3">
    <name type="scientific">Lentzea cavernae</name>
    <dbReference type="NCBI Taxonomy" id="2020703"/>
    <lineage>
        <taxon>Bacteria</taxon>
        <taxon>Bacillati</taxon>
        <taxon>Actinomycetota</taxon>
        <taxon>Actinomycetes</taxon>
        <taxon>Pseudonocardiales</taxon>
        <taxon>Pseudonocardiaceae</taxon>
        <taxon>Lentzea</taxon>
    </lineage>
</organism>
<dbReference type="Proteomes" id="UP000605568">
    <property type="component" value="Unassembled WGS sequence"/>
</dbReference>
<evidence type="ECO:0000256" key="1">
    <source>
        <dbReference type="SAM" id="MobiDB-lite"/>
    </source>
</evidence>
<feature type="compositionally biased region" description="Acidic residues" evidence="1">
    <location>
        <begin position="94"/>
        <end position="104"/>
    </location>
</feature>
<sequence>MFALIAFTGGGGDAPLAASAPSVRPSASWWVEPVESGVALATVTETVVEGAGREVKAARVAAQERVVGSVVTVTSTVAVSGAKPAASGRNEPGELGEEPGEEEPVLSSEPEISPVVTTSSPVVSTVVSTVEAPVVTAPPSSTPRAEDPVVPPVEPPCDRAEPVSGEIVEGAPVS</sequence>
<proteinExistence type="predicted"/>
<feature type="region of interest" description="Disordered" evidence="1">
    <location>
        <begin position="82"/>
        <end position="119"/>
    </location>
</feature>
<evidence type="ECO:0008006" key="4">
    <source>
        <dbReference type="Google" id="ProtNLM"/>
    </source>
</evidence>
<evidence type="ECO:0000313" key="3">
    <source>
        <dbReference type="Proteomes" id="UP000605568"/>
    </source>
</evidence>
<feature type="compositionally biased region" description="Low complexity" evidence="1">
    <location>
        <begin position="105"/>
        <end position="119"/>
    </location>
</feature>
<reference evidence="3" key="1">
    <citation type="journal article" date="2019" name="Int. J. Syst. Evol. Microbiol.">
        <title>The Global Catalogue of Microorganisms (GCM) 10K type strain sequencing project: providing services to taxonomists for standard genome sequencing and annotation.</title>
        <authorList>
            <consortium name="The Broad Institute Genomics Platform"/>
            <consortium name="The Broad Institute Genome Sequencing Center for Infectious Disease"/>
            <person name="Wu L."/>
            <person name="Ma J."/>
        </authorList>
    </citation>
    <scope>NUCLEOTIDE SEQUENCE [LARGE SCALE GENOMIC DNA]</scope>
    <source>
        <strain evidence="3">CGMCC 4.7367</strain>
    </source>
</reference>
<evidence type="ECO:0000313" key="2">
    <source>
        <dbReference type="EMBL" id="GHH54509.1"/>
    </source>
</evidence>
<feature type="region of interest" description="Disordered" evidence="1">
    <location>
        <begin position="133"/>
        <end position="174"/>
    </location>
</feature>
<comment type="caution">
    <text evidence="2">The sequence shown here is derived from an EMBL/GenBank/DDBJ whole genome shotgun (WGS) entry which is preliminary data.</text>
</comment>
<name>A0ABQ3MRI2_9PSEU</name>
<gene>
    <name evidence="2" type="ORF">GCM10017774_69550</name>
</gene>